<dbReference type="CDD" id="cd04243">
    <property type="entry name" value="AAK_AK-HSDH-like"/>
    <property type="match status" value="1"/>
</dbReference>
<keyword evidence="6" id="KW-0067">ATP-binding</keyword>
<comment type="similarity">
    <text evidence="2 8">Belongs to the aspartokinase family.</text>
</comment>
<dbReference type="Gene3D" id="3.40.1160.10">
    <property type="entry name" value="Acetylglutamate kinase-like"/>
    <property type="match status" value="1"/>
</dbReference>
<dbReference type="PROSITE" id="PS00324">
    <property type="entry name" value="ASPARTOKINASE"/>
    <property type="match status" value="1"/>
</dbReference>
<dbReference type="EC" id="2.7.2.4" evidence="8"/>
<dbReference type="RefSeq" id="WP_243801470.1">
    <property type="nucleotide sequence ID" value="NZ_CP094669.1"/>
</dbReference>
<keyword evidence="13" id="KW-1185">Reference proteome</keyword>
<dbReference type="Pfam" id="PF22468">
    <property type="entry name" value="ACT_9"/>
    <property type="match status" value="1"/>
</dbReference>
<comment type="pathway">
    <text evidence="1 9">Amino-acid biosynthesis; L-lysine biosynthesis via DAP pathway; (S)-tetrahydrodipicolinate from L-aspartate: step 1/4.</text>
</comment>
<evidence type="ECO:0000256" key="3">
    <source>
        <dbReference type="ARBA" id="ARBA00022679"/>
    </source>
</evidence>
<evidence type="ECO:0000259" key="11">
    <source>
        <dbReference type="Pfam" id="PF22468"/>
    </source>
</evidence>
<sequence length="455" mass="50279">MKILKFGGTSVGSAQRMREVAKLIDLPEQPRIVVLSAMSGTTNTLVGIARLLYDGDQTAATSRIEIMRQDYHMIARELFADEALATVAIKKLDGIFRAIFDLMRQPLSASGERVILAQGELLSTYLFHQYLTSVLQYDAVLLPALDFMRIDQDDEPDTAYIQEHLTAQLTQHESKKLFVTQGYICRNAQGFIDNLKRGGSDYSASLIGAAVDATEIQIWTDIDGLHNNDPRIVQDTYPLRELSFDEAAELAYFGAKILHPSSVLPARLHGIPVRLLNTMQPEAPGTLISSKTGNEAIKAVAAKDGITAINVKSSRMLLAHGFLRNLFEIFERYRTSIDMITTSEVAVSLTIDDTTRLPQILDELRRFGTVEVDEQQTIICLVGNLVQAHHGAAQRAFEALKDIPLRMISYGGSPNNISILVHTSDKVQTLQALNRGLFRPHAFTSSPKGESELVG</sequence>
<name>A0ABY4D1U8_9BACT</name>
<dbReference type="InterPro" id="IPR001341">
    <property type="entry name" value="Asp_kinase"/>
</dbReference>
<keyword evidence="5 8" id="KW-0418">Kinase</keyword>
<dbReference type="InterPro" id="IPR036393">
    <property type="entry name" value="AceGlu_kinase-like_sf"/>
</dbReference>
<evidence type="ECO:0000256" key="8">
    <source>
        <dbReference type="RuleBase" id="RU003448"/>
    </source>
</evidence>
<feature type="domain" description="Aspartokinase ACT" evidence="11">
    <location>
        <begin position="379"/>
        <end position="435"/>
    </location>
</feature>
<dbReference type="Gene3D" id="3.30.70.260">
    <property type="match status" value="2"/>
</dbReference>
<dbReference type="Pfam" id="PF00696">
    <property type="entry name" value="AA_kinase"/>
    <property type="match status" value="1"/>
</dbReference>
<evidence type="ECO:0000256" key="4">
    <source>
        <dbReference type="ARBA" id="ARBA00022741"/>
    </source>
</evidence>
<dbReference type="SUPFAM" id="SSF55021">
    <property type="entry name" value="ACT-like"/>
    <property type="match status" value="2"/>
</dbReference>
<dbReference type="InterPro" id="IPR018042">
    <property type="entry name" value="Aspartate_kinase_CS"/>
</dbReference>
<protein>
    <recommendedName>
        <fullName evidence="8">Aspartokinase</fullName>
        <ecNumber evidence="8">2.7.2.4</ecNumber>
    </recommendedName>
</protein>
<dbReference type="InterPro" id="IPR005260">
    <property type="entry name" value="Asp_kin_monofn"/>
</dbReference>
<dbReference type="InterPro" id="IPR001048">
    <property type="entry name" value="Asp/Glu/Uridylate_kinase"/>
</dbReference>
<keyword evidence="9" id="KW-0028">Amino-acid biosynthesis</keyword>
<evidence type="ECO:0000313" key="13">
    <source>
        <dbReference type="Proteomes" id="UP000831113"/>
    </source>
</evidence>
<proteinExistence type="inferred from homology"/>
<evidence type="ECO:0000256" key="5">
    <source>
        <dbReference type="ARBA" id="ARBA00022777"/>
    </source>
</evidence>
<keyword evidence="4" id="KW-0547">Nucleotide-binding</keyword>
<organism evidence="12 13">
    <name type="scientific">Hymenobacter tibetensis</name>
    <dbReference type="NCBI Taxonomy" id="497967"/>
    <lineage>
        <taxon>Bacteria</taxon>
        <taxon>Pseudomonadati</taxon>
        <taxon>Bacteroidota</taxon>
        <taxon>Cytophagia</taxon>
        <taxon>Cytophagales</taxon>
        <taxon>Hymenobacteraceae</taxon>
        <taxon>Hymenobacter</taxon>
    </lineage>
</organism>
<evidence type="ECO:0000256" key="1">
    <source>
        <dbReference type="ARBA" id="ARBA00004766"/>
    </source>
</evidence>
<keyword evidence="3 8" id="KW-0808">Transferase</keyword>
<dbReference type="PIRSF" id="PIRSF000726">
    <property type="entry name" value="Asp_kin"/>
    <property type="match status" value="1"/>
</dbReference>
<dbReference type="InterPro" id="IPR045865">
    <property type="entry name" value="ACT-like_dom_sf"/>
</dbReference>
<dbReference type="PANTHER" id="PTHR21499">
    <property type="entry name" value="ASPARTATE KINASE"/>
    <property type="match status" value="1"/>
</dbReference>
<accession>A0ABY4D1U8</accession>
<comment type="pathway">
    <text evidence="9">Amino-acid biosynthesis; L-methionine biosynthesis via de novo pathway; L-homoserine from L-aspartate: step 1/3.</text>
</comment>
<evidence type="ECO:0000313" key="12">
    <source>
        <dbReference type="EMBL" id="UOG76503.1"/>
    </source>
</evidence>
<gene>
    <name evidence="12" type="ORF">MTX78_07855</name>
</gene>
<dbReference type="Proteomes" id="UP000831113">
    <property type="component" value="Chromosome"/>
</dbReference>
<evidence type="ECO:0000256" key="9">
    <source>
        <dbReference type="RuleBase" id="RU004249"/>
    </source>
</evidence>
<evidence type="ECO:0000256" key="2">
    <source>
        <dbReference type="ARBA" id="ARBA00010122"/>
    </source>
</evidence>
<reference evidence="12 13" key="1">
    <citation type="submission" date="2022-03" db="EMBL/GenBank/DDBJ databases">
        <title>Hymenobactersp. isolated from the air.</title>
        <authorList>
            <person name="Won M."/>
            <person name="Kwon S.-W."/>
        </authorList>
    </citation>
    <scope>NUCLEOTIDE SEQUENCE [LARGE SCALE GENOMIC DNA]</scope>
    <source>
        <strain evidence="12 13">KACC 21982</strain>
    </source>
</reference>
<dbReference type="EMBL" id="CP094669">
    <property type="protein sequence ID" value="UOG76503.1"/>
    <property type="molecule type" value="Genomic_DNA"/>
</dbReference>
<dbReference type="SUPFAM" id="SSF53633">
    <property type="entry name" value="Carbamate kinase-like"/>
    <property type="match status" value="1"/>
</dbReference>
<comment type="pathway">
    <text evidence="9">Amino-acid biosynthesis; L-threonine biosynthesis; L-threonine from L-aspartate: step 1/5.</text>
</comment>
<dbReference type="InterPro" id="IPR054352">
    <property type="entry name" value="ACT_Aspartokinase"/>
</dbReference>
<dbReference type="PANTHER" id="PTHR21499:SF59">
    <property type="entry name" value="ASPARTOKINASE"/>
    <property type="match status" value="1"/>
</dbReference>
<evidence type="ECO:0000256" key="6">
    <source>
        <dbReference type="ARBA" id="ARBA00022840"/>
    </source>
</evidence>
<evidence type="ECO:0000256" key="7">
    <source>
        <dbReference type="ARBA" id="ARBA00047872"/>
    </source>
</evidence>
<evidence type="ECO:0000259" key="10">
    <source>
        <dbReference type="Pfam" id="PF00696"/>
    </source>
</evidence>
<comment type="catalytic activity">
    <reaction evidence="7 8">
        <text>L-aspartate + ATP = 4-phospho-L-aspartate + ADP</text>
        <dbReference type="Rhea" id="RHEA:23776"/>
        <dbReference type="ChEBI" id="CHEBI:29991"/>
        <dbReference type="ChEBI" id="CHEBI:30616"/>
        <dbReference type="ChEBI" id="CHEBI:57535"/>
        <dbReference type="ChEBI" id="CHEBI:456216"/>
        <dbReference type="EC" id="2.7.2.4"/>
    </reaction>
</comment>
<dbReference type="NCBIfam" id="TIGR00657">
    <property type="entry name" value="asp_kinases"/>
    <property type="match status" value="1"/>
</dbReference>
<feature type="domain" description="Aspartate/glutamate/uridylate kinase" evidence="10">
    <location>
        <begin position="2"/>
        <end position="277"/>
    </location>
</feature>
<dbReference type="CDD" id="cd04912">
    <property type="entry name" value="ACT_AKiii-LysC-EC-like_1"/>
    <property type="match status" value="1"/>
</dbReference>
<dbReference type="GO" id="GO:0004072">
    <property type="term" value="F:aspartate kinase activity"/>
    <property type="evidence" value="ECO:0007669"/>
    <property type="project" value="UniProtKB-EC"/>
</dbReference>